<comment type="caution">
    <text evidence="1">The sequence shown here is derived from an EMBL/GenBank/DDBJ whole genome shotgun (WGS) entry which is preliminary data.</text>
</comment>
<reference evidence="1" key="2">
    <citation type="journal article" date="2021" name="PeerJ">
        <title>Extensive microbial diversity within the chicken gut microbiome revealed by metagenomics and culture.</title>
        <authorList>
            <person name="Gilroy R."/>
            <person name="Ravi A."/>
            <person name="Getino M."/>
            <person name="Pursley I."/>
            <person name="Horton D.L."/>
            <person name="Alikhan N.F."/>
            <person name="Baker D."/>
            <person name="Gharbi K."/>
            <person name="Hall N."/>
            <person name="Watson M."/>
            <person name="Adriaenssens E.M."/>
            <person name="Foster-Nyarko E."/>
            <person name="Jarju S."/>
            <person name="Secka A."/>
            <person name="Antonio M."/>
            <person name="Oren A."/>
            <person name="Chaudhuri R.R."/>
            <person name="La Ragione R."/>
            <person name="Hildebrand F."/>
            <person name="Pallen M.J."/>
        </authorList>
    </citation>
    <scope>NUCLEOTIDE SEQUENCE</scope>
    <source>
        <strain evidence="1">F1-3629</strain>
    </source>
</reference>
<sequence length="220" mass="25056">MEEINLREELEKIRDAVKGIERNADPESLDAYWELCCGDVLLAEENVRERRGEWENASLAGELLETAGYLAGYADYDDMLDRLYSAASRMADALPDHPRLKLRLLEFCLSLMERKESLGSEEDIAGEADLYRRNIAAADSRDFDGIVQPGYIKSDPVEWSEEYENVIDDANRKIYARLEDSPAGMGFCHAYWLEKAHVLSEDYGIFWRSPAALNPGVMFD</sequence>
<accession>A0A940IFY5</accession>
<dbReference type="AlphaFoldDB" id="A0A940IFY5"/>
<protein>
    <submittedName>
        <fullName evidence="1">Uncharacterized protein</fullName>
    </submittedName>
</protein>
<evidence type="ECO:0000313" key="2">
    <source>
        <dbReference type="Proteomes" id="UP000771749"/>
    </source>
</evidence>
<proteinExistence type="predicted"/>
<name>A0A940IFY5_9BACT</name>
<evidence type="ECO:0000313" key="1">
    <source>
        <dbReference type="EMBL" id="MBO8453384.1"/>
    </source>
</evidence>
<organism evidence="1 2">
    <name type="scientific">Candidatus Cryptobacteroides gallistercoris</name>
    <dbReference type="NCBI Taxonomy" id="2840765"/>
    <lineage>
        <taxon>Bacteria</taxon>
        <taxon>Pseudomonadati</taxon>
        <taxon>Bacteroidota</taxon>
        <taxon>Bacteroidia</taxon>
        <taxon>Bacteroidales</taxon>
        <taxon>Candidatus Cryptobacteroides</taxon>
    </lineage>
</organism>
<reference evidence="1" key="1">
    <citation type="submission" date="2020-10" db="EMBL/GenBank/DDBJ databases">
        <authorList>
            <person name="Gilroy R."/>
        </authorList>
    </citation>
    <scope>NUCLEOTIDE SEQUENCE</scope>
    <source>
        <strain evidence="1">F1-3629</strain>
    </source>
</reference>
<gene>
    <name evidence="1" type="ORF">IAC07_01520</name>
</gene>
<dbReference type="EMBL" id="JADIMJ010000025">
    <property type="protein sequence ID" value="MBO8453384.1"/>
    <property type="molecule type" value="Genomic_DNA"/>
</dbReference>
<dbReference type="Proteomes" id="UP000771749">
    <property type="component" value="Unassembled WGS sequence"/>
</dbReference>